<comment type="caution">
    <text evidence="7">The sequence shown here is derived from an EMBL/GenBank/DDBJ whole genome shotgun (WGS) entry which is preliminary data.</text>
</comment>
<dbReference type="RefSeq" id="WP_151895139.1">
    <property type="nucleotide sequence ID" value="NZ_BKCF01000006.1"/>
</dbReference>
<dbReference type="PROSITE" id="PS51257">
    <property type="entry name" value="PROKAR_LIPOPROTEIN"/>
    <property type="match status" value="1"/>
</dbReference>
<evidence type="ECO:0000256" key="5">
    <source>
        <dbReference type="ARBA" id="ARBA00023237"/>
    </source>
</evidence>
<dbReference type="AlphaFoldDB" id="A0A5J4FYS7"/>
<keyword evidence="4" id="KW-0472">Membrane</keyword>
<dbReference type="OrthoDB" id="9814535at2"/>
<comment type="subcellular location">
    <subcellularLocation>
        <location evidence="1">Membrane</location>
    </subcellularLocation>
</comment>
<protein>
    <submittedName>
        <fullName evidence="7">Membrane protein</fullName>
    </submittedName>
</protein>
<proteinExistence type="predicted"/>
<dbReference type="PANTHER" id="PTHR12815">
    <property type="entry name" value="SORTING AND ASSEMBLY MACHINERY SAMM50 PROTEIN FAMILY MEMBER"/>
    <property type="match status" value="1"/>
</dbReference>
<sequence>MNFKILYNSLVYTAIFLFIQACSVQKYIPEDELLFDGYEVTVASENDSLPIKNKPQLKAALENVLLPEANGKFLGMYPGLFYFYKVQDSTPGFFNKFMFRQIGEKPIYKSDVESYEIEQLLQNRLNNRGFFYSTTTSNFIDDEENKKSKVDYNVTVKQPYEMETYQIDSLPSPLENEIKEIVAESKFEKGSRFDLSNMKLERERIDGELKKRGYYNFNPGFLIFEADTNQYKNKRFDLFLTLKKDVPKKAVIPYMVTTINVYTNYDLKKDSLELETVEFNNKNYISDELFFKPKYLDPFITLKANSLYDPVASKNTARRLATIGSYKFVNIQYREIEDEDQDSIGKLEASIYLSPLNKRAIRAELQAVTKSNNFAGPALGLTFTNRNLFKGGETLNISATGGYEIQVSGGDQSGLTSIELGLGAELFFPRVIFPWKINTDFFEYAIPKTKTGISLDYLSRSQLYTLLSGTATFGYVWDANRYVTHQINPISVNYTKLSNTTEEFQMILDQNTFLQRSFEQQFISGLTYSFTYNGMVDTNKTNQFYLNATLDVAGNSISLFAKEETPGEPKTFLGTEYAQFAKADVDLRYHFNFGNDQKIATRLFAGYGYAYGNSEVLPFIKQYYSGGPYSVRAFNIRSLGPGTFDGTINGDDTFFDQSGNIRLEANAEYRFPIFGFVKGAIFADAGNIWNSIDNPDIPNDTFSSSFLSELGMGAGFGVRVDVQGFVIRLDLAAPFHDPSLPKGERFDFQIDKPVLNFAIGYPF</sequence>
<dbReference type="InterPro" id="IPR000184">
    <property type="entry name" value="Bac_surfAg_D15"/>
</dbReference>
<keyword evidence="2" id="KW-0812">Transmembrane</keyword>
<dbReference type="Proteomes" id="UP000326994">
    <property type="component" value="Unassembled WGS sequence"/>
</dbReference>
<keyword evidence="3" id="KW-0732">Signal</keyword>
<reference evidence="7 8" key="1">
    <citation type="submission" date="2019-08" db="EMBL/GenBank/DDBJ databases">
        <title>Ulvibacter marinistellae sp. nov., isolated from a starfish, Patiria pectinifera.</title>
        <authorList>
            <person name="Kawano K."/>
            <person name="Ushijima N."/>
            <person name="Kihara M."/>
            <person name="Itoh H."/>
        </authorList>
    </citation>
    <scope>NUCLEOTIDE SEQUENCE [LARGE SCALE GENOMIC DNA]</scope>
    <source>
        <strain evidence="7 8">KK4</strain>
    </source>
</reference>
<evidence type="ECO:0000313" key="7">
    <source>
        <dbReference type="EMBL" id="GEQ87223.1"/>
    </source>
</evidence>
<evidence type="ECO:0000256" key="3">
    <source>
        <dbReference type="ARBA" id="ARBA00022729"/>
    </source>
</evidence>
<keyword evidence="5" id="KW-0998">Cell outer membrane</keyword>
<dbReference type="Pfam" id="PF01103">
    <property type="entry name" value="Omp85"/>
    <property type="match status" value="1"/>
</dbReference>
<gene>
    <name evidence="7" type="ORF">ULMS_27310</name>
</gene>
<dbReference type="PANTHER" id="PTHR12815:SF47">
    <property type="entry name" value="TRANSLOCATION AND ASSEMBLY MODULE SUBUNIT TAMA"/>
    <property type="match status" value="1"/>
</dbReference>
<evidence type="ECO:0000313" key="8">
    <source>
        <dbReference type="Proteomes" id="UP000326994"/>
    </source>
</evidence>
<evidence type="ECO:0000256" key="4">
    <source>
        <dbReference type="ARBA" id="ARBA00023136"/>
    </source>
</evidence>
<dbReference type="Gene3D" id="2.40.160.50">
    <property type="entry name" value="membrane protein fhac: a member of the omp85/tpsb transporter family"/>
    <property type="match status" value="1"/>
</dbReference>
<dbReference type="GO" id="GO:0019867">
    <property type="term" value="C:outer membrane"/>
    <property type="evidence" value="ECO:0007669"/>
    <property type="project" value="InterPro"/>
</dbReference>
<dbReference type="EMBL" id="BKCF01000006">
    <property type="protein sequence ID" value="GEQ87223.1"/>
    <property type="molecule type" value="Genomic_DNA"/>
</dbReference>
<evidence type="ECO:0000256" key="2">
    <source>
        <dbReference type="ARBA" id="ARBA00022692"/>
    </source>
</evidence>
<evidence type="ECO:0000256" key="1">
    <source>
        <dbReference type="ARBA" id="ARBA00004370"/>
    </source>
</evidence>
<dbReference type="InterPro" id="IPR039910">
    <property type="entry name" value="D15-like"/>
</dbReference>
<evidence type="ECO:0000259" key="6">
    <source>
        <dbReference type="Pfam" id="PF01103"/>
    </source>
</evidence>
<organism evidence="7 8">
    <name type="scientific">Patiriisocius marinistellae</name>
    <dbReference type="NCBI Taxonomy" id="2494560"/>
    <lineage>
        <taxon>Bacteria</taxon>
        <taxon>Pseudomonadati</taxon>
        <taxon>Bacteroidota</taxon>
        <taxon>Flavobacteriia</taxon>
        <taxon>Flavobacteriales</taxon>
        <taxon>Flavobacteriaceae</taxon>
        <taxon>Patiriisocius</taxon>
    </lineage>
</organism>
<accession>A0A5J4FYS7</accession>
<feature type="domain" description="Bacterial surface antigen (D15)" evidence="6">
    <location>
        <begin position="387"/>
        <end position="750"/>
    </location>
</feature>
<keyword evidence="8" id="KW-1185">Reference proteome</keyword>
<name>A0A5J4FYS7_9FLAO</name>